<evidence type="ECO:0008006" key="4">
    <source>
        <dbReference type="Google" id="ProtNLM"/>
    </source>
</evidence>
<gene>
    <name evidence="2" type="ORF">D3H65_24405</name>
</gene>
<reference evidence="2 3" key="1">
    <citation type="submission" date="2018-09" db="EMBL/GenBank/DDBJ databases">
        <title>Genome sequencing of strain 6GH32-13.</title>
        <authorList>
            <person name="Weon H.-Y."/>
            <person name="Heo J."/>
            <person name="Kwon S.-W."/>
        </authorList>
    </citation>
    <scope>NUCLEOTIDE SEQUENCE [LARGE SCALE GENOMIC DNA]</scope>
    <source>
        <strain evidence="2 3">5GH32-13</strain>
    </source>
</reference>
<dbReference type="AlphaFoldDB" id="A0A3B7MV86"/>
<sequence length="785" mass="88754">MGKPYPYIPSYVVPIVLVLLMATATASAQLPNADRDTAQPAKKGLHKITDSLRSITDTTVKTVRWLAGYRQEQLKQKLTSKAAGLKAMLPGRKSFHPKDSLHFDINNPFKKLLLTKPLLKVNGGYVSYQFNYRSAIDTPYVEKDIAQHNITGNLSLTVAGHLPLRLTWWSRQSNSRVFRDITDVQVSFDAAAFQQQLQNSLRQRLLAMAPSLRDSLTEKLYALKKLQLDDLRKSLSASFSPQALVEANETLHVPRITWSPALPDSTNSRREDSLKKAAAFFLELYAKTKGEYDRLTGQVDSLKTVYQQNEAKVRQFKQMVTGKWDDLVASRNWTEKLQQYGMSNVQVPAKYKWLMGLRQFSVGRSVTNYSELTVKNTSVNGINFEYNSWYYLAVSAGLVDYRYRDFVVNGSNKKPQYLYLVRAGIGRLEKNYFILSAFRGEKQLFPSNGSRLSSITVTGFSAEARMQVNPTTHITAEIAKSLAPDFGATPQPPPGGGGGGNSLPYTKFTLSDHSNQAYAIKVYSFIPVTGTRLEGFYKHTGANFQSFSSFQTNNALESWTLKADQGFFKRKLRLAASLRKNEFTNPFLPQDYKSNTVFKSLTATFKMRKWPVITVGYQPMSQLTALDSQVIENRFQVLNASMYHIYKINNLRTATTVVLNRFYNSNSDTGFVYFNATNVFWAQQFFFKAFTTQVAVSYTRNPGYRMVVMDEGVQLNLKQRGSVGFGVKINSLNDELVKTGGYVNANLRVYKQDFITLSYEQGYLPGFNKALIRNTMATVQFVKSF</sequence>
<dbReference type="Proteomes" id="UP000263900">
    <property type="component" value="Chromosome"/>
</dbReference>
<name>A0A3B7MV86_9BACT</name>
<keyword evidence="3" id="KW-1185">Reference proteome</keyword>
<dbReference type="RefSeq" id="WP_119052813.1">
    <property type="nucleotide sequence ID" value="NZ_CP032157.1"/>
</dbReference>
<dbReference type="EMBL" id="CP032157">
    <property type="protein sequence ID" value="AXY76936.1"/>
    <property type="molecule type" value="Genomic_DNA"/>
</dbReference>
<dbReference type="KEGG" id="pseg:D3H65_24405"/>
<evidence type="ECO:0000313" key="2">
    <source>
        <dbReference type="EMBL" id="AXY76936.1"/>
    </source>
</evidence>
<evidence type="ECO:0000256" key="1">
    <source>
        <dbReference type="SAM" id="SignalP"/>
    </source>
</evidence>
<proteinExistence type="predicted"/>
<keyword evidence="1" id="KW-0732">Signal</keyword>
<dbReference type="OrthoDB" id="606679at2"/>
<accession>A0A3B7MV86</accession>
<feature type="chain" id="PRO_5017775206" description="DUF3078 domain-containing protein" evidence="1">
    <location>
        <begin position="29"/>
        <end position="785"/>
    </location>
</feature>
<organism evidence="2 3">
    <name type="scientific">Paraflavitalea soli</name>
    <dbReference type="NCBI Taxonomy" id="2315862"/>
    <lineage>
        <taxon>Bacteria</taxon>
        <taxon>Pseudomonadati</taxon>
        <taxon>Bacteroidota</taxon>
        <taxon>Chitinophagia</taxon>
        <taxon>Chitinophagales</taxon>
        <taxon>Chitinophagaceae</taxon>
        <taxon>Paraflavitalea</taxon>
    </lineage>
</organism>
<feature type="signal peptide" evidence="1">
    <location>
        <begin position="1"/>
        <end position="28"/>
    </location>
</feature>
<protein>
    <recommendedName>
        <fullName evidence="4">DUF3078 domain-containing protein</fullName>
    </recommendedName>
</protein>
<evidence type="ECO:0000313" key="3">
    <source>
        <dbReference type="Proteomes" id="UP000263900"/>
    </source>
</evidence>